<accession>A0ABY6LQV4</accession>
<keyword evidence="1" id="KW-0067">ATP-binding</keyword>
<feature type="binding site" evidence="1">
    <location>
        <position position="145"/>
    </location>
    <ligand>
        <name>ATP</name>
        <dbReference type="ChEBI" id="CHEBI:30616"/>
    </ligand>
</feature>
<gene>
    <name evidence="2" type="ORF">LAZ67_21000916</name>
</gene>
<dbReference type="SUPFAM" id="SSF56112">
    <property type="entry name" value="Protein kinase-like (PK-like)"/>
    <property type="match status" value="1"/>
</dbReference>
<organism evidence="2 3">
    <name type="scientific">Cordylochernes scorpioides</name>
    <dbReference type="NCBI Taxonomy" id="51811"/>
    <lineage>
        <taxon>Eukaryota</taxon>
        <taxon>Metazoa</taxon>
        <taxon>Ecdysozoa</taxon>
        <taxon>Arthropoda</taxon>
        <taxon>Chelicerata</taxon>
        <taxon>Arachnida</taxon>
        <taxon>Pseudoscorpiones</taxon>
        <taxon>Cheliferoidea</taxon>
        <taxon>Chernetidae</taxon>
        <taxon>Cordylochernes</taxon>
    </lineage>
</organism>
<evidence type="ECO:0000313" key="3">
    <source>
        <dbReference type="Proteomes" id="UP001235939"/>
    </source>
</evidence>
<keyword evidence="1" id="KW-0547">Nucleotide-binding</keyword>
<dbReference type="Proteomes" id="UP001235939">
    <property type="component" value="Chromosome 21"/>
</dbReference>
<evidence type="ECO:0000256" key="1">
    <source>
        <dbReference type="PROSITE-ProRule" id="PRU10141"/>
    </source>
</evidence>
<evidence type="ECO:0000313" key="2">
    <source>
        <dbReference type="EMBL" id="UYV82115.1"/>
    </source>
</evidence>
<dbReference type="InterPro" id="IPR011009">
    <property type="entry name" value="Kinase-like_dom_sf"/>
</dbReference>
<dbReference type="Gene3D" id="3.30.200.20">
    <property type="entry name" value="Phosphorylase Kinase, domain 1"/>
    <property type="match status" value="1"/>
</dbReference>
<dbReference type="PROSITE" id="PS00107">
    <property type="entry name" value="PROTEIN_KINASE_ATP"/>
    <property type="match status" value="1"/>
</dbReference>
<sequence length="206" mass="23600">MLEMTRTDPEWKDKKITGDETWVYGYDTDTKRQSAEWRGQGTCAHWTLVGPGGCCWVLRCLEYRRSIYDSVLPVVNLGMGEKLKGTSTRHTLPETNKEWRDRLSNERILQDRGYFIGKKIGSGTFATVRLAELMDGDHREHLAVKIINRAKASSQFLEKDSWGHLRLFIGHDNNNNKNIDMDPEQKPSTPKIENIANAVIELHGDI</sequence>
<dbReference type="EMBL" id="CP092883">
    <property type="protein sequence ID" value="UYV82115.1"/>
    <property type="molecule type" value="Genomic_DNA"/>
</dbReference>
<name>A0ABY6LQV4_9ARAC</name>
<protein>
    <submittedName>
        <fullName evidence="2">TSSK2</fullName>
    </submittedName>
</protein>
<proteinExistence type="predicted"/>
<reference evidence="2 3" key="1">
    <citation type="submission" date="2022-01" db="EMBL/GenBank/DDBJ databases">
        <title>A chromosomal length assembly of Cordylochernes scorpioides.</title>
        <authorList>
            <person name="Zeh D."/>
            <person name="Zeh J."/>
        </authorList>
    </citation>
    <scope>NUCLEOTIDE SEQUENCE [LARGE SCALE GENOMIC DNA]</scope>
    <source>
        <strain evidence="2">IN4F17</strain>
        <tissue evidence="2">Whole Body</tissue>
    </source>
</reference>
<dbReference type="InterPro" id="IPR017441">
    <property type="entry name" value="Protein_kinase_ATP_BS"/>
</dbReference>
<keyword evidence="3" id="KW-1185">Reference proteome</keyword>